<evidence type="ECO:0000313" key="3">
    <source>
        <dbReference type="Proteomes" id="UP000008311"/>
    </source>
</evidence>
<dbReference type="Proteomes" id="UP000008311">
    <property type="component" value="Unassembled WGS sequence"/>
</dbReference>
<dbReference type="InParanoid" id="B9TN41"/>
<dbReference type="Gene3D" id="3.30.9.10">
    <property type="entry name" value="D-Amino Acid Oxidase, subunit A, domain 2"/>
    <property type="match status" value="1"/>
</dbReference>
<dbReference type="InterPro" id="IPR036188">
    <property type="entry name" value="FAD/NAD-bd_sf"/>
</dbReference>
<feature type="non-terminal residue" evidence="2">
    <location>
        <position position="1"/>
    </location>
</feature>
<dbReference type="AlphaFoldDB" id="B9TN41"/>
<dbReference type="SUPFAM" id="SSF51905">
    <property type="entry name" value="FAD/NAD(P)-binding domain"/>
    <property type="match status" value="1"/>
</dbReference>
<dbReference type="EMBL" id="EQ991228">
    <property type="protein sequence ID" value="EEF22723.1"/>
    <property type="molecule type" value="Genomic_DNA"/>
</dbReference>
<gene>
    <name evidence="2" type="ORF">RCOM_2119930</name>
</gene>
<feature type="domain" description="FAD dependent oxidoreductase" evidence="1">
    <location>
        <begin position="9"/>
        <end position="161"/>
    </location>
</feature>
<dbReference type="Pfam" id="PF01266">
    <property type="entry name" value="DAO"/>
    <property type="match status" value="1"/>
</dbReference>
<dbReference type="Gene3D" id="3.50.50.60">
    <property type="entry name" value="FAD/NAD(P)-binding domain"/>
    <property type="match status" value="1"/>
</dbReference>
<protein>
    <recommendedName>
        <fullName evidence="1">FAD dependent oxidoreductase domain-containing protein</fullName>
    </recommendedName>
</protein>
<organism evidence="2 3">
    <name type="scientific">Ricinus communis</name>
    <name type="common">Castor bean</name>
    <dbReference type="NCBI Taxonomy" id="3988"/>
    <lineage>
        <taxon>Eukaryota</taxon>
        <taxon>Viridiplantae</taxon>
        <taxon>Streptophyta</taxon>
        <taxon>Embryophyta</taxon>
        <taxon>Tracheophyta</taxon>
        <taxon>Spermatophyta</taxon>
        <taxon>Magnoliopsida</taxon>
        <taxon>eudicotyledons</taxon>
        <taxon>Gunneridae</taxon>
        <taxon>Pentapetalae</taxon>
        <taxon>rosids</taxon>
        <taxon>fabids</taxon>
        <taxon>Malpighiales</taxon>
        <taxon>Euphorbiaceae</taxon>
        <taxon>Acalyphoideae</taxon>
        <taxon>Acalypheae</taxon>
        <taxon>Ricinus</taxon>
    </lineage>
</organism>
<evidence type="ECO:0000313" key="2">
    <source>
        <dbReference type="EMBL" id="EEF22723.1"/>
    </source>
</evidence>
<sequence length="230" mass="26096">AGRIDTPRVLLGTGTANVGVTDINRRVMQVRDHIIATSPLTEEQMARIGWKNRQGVYDTRTQLNYFRLTKDNRIIFGGRVSYHFGGDNNPAQDRDERTYYKLAEAFYRTFPQLDDVKFTHAWGGPIDYCSRGAVFARKYHGGKTVFVAGYTGFGVAGSRFGARMGLEMLWNRDTLITSLDISRKGPSYIPPEPVRWIAAKITFNAFDGADDRGGWRRWWINSIKALGFPM</sequence>
<proteinExistence type="predicted"/>
<reference evidence="3" key="1">
    <citation type="journal article" date="2010" name="Nat. Biotechnol.">
        <title>Draft genome sequence of the oilseed species Ricinus communis.</title>
        <authorList>
            <person name="Chan A.P."/>
            <person name="Crabtree J."/>
            <person name="Zhao Q."/>
            <person name="Lorenzi H."/>
            <person name="Orvis J."/>
            <person name="Puiu D."/>
            <person name="Melake-Berhan A."/>
            <person name="Jones K.M."/>
            <person name="Redman J."/>
            <person name="Chen G."/>
            <person name="Cahoon E.B."/>
            <person name="Gedil M."/>
            <person name="Stanke M."/>
            <person name="Haas B.J."/>
            <person name="Wortman J.R."/>
            <person name="Fraser-Liggett C.M."/>
            <person name="Ravel J."/>
            <person name="Rabinowicz P.D."/>
        </authorList>
    </citation>
    <scope>NUCLEOTIDE SEQUENCE [LARGE SCALE GENOMIC DNA]</scope>
    <source>
        <strain evidence="3">cv. Hale</strain>
    </source>
</reference>
<accession>B9TN41</accession>
<name>B9TN41_RICCO</name>
<keyword evidence="3" id="KW-1185">Reference proteome</keyword>
<dbReference type="InterPro" id="IPR006076">
    <property type="entry name" value="FAD-dep_OxRdtase"/>
</dbReference>
<evidence type="ECO:0000259" key="1">
    <source>
        <dbReference type="Pfam" id="PF01266"/>
    </source>
</evidence>